<feature type="domain" description="Rhamnogalacturonan lyase family 11 C-terminal" evidence="2">
    <location>
        <begin position="139"/>
        <end position="635"/>
    </location>
</feature>
<sequence>MNKYNKVQTDETNMRRIAIYLLCIFMLLPVATMTAQPGYNYSKLQREKLNRGVVAIRENPSEVIVSWRYLSSDPIQTGFNVYRDGKKLTDTPITVSTLFRDKNNSQKTAVYEVRPVLKGKETHHIDGTYTLPENAPLGYLEIPLQKPADGITPAGDTYTYSPNDASIGDVDGDGEYEIILKWDPSNSHDNAHEGYTGEVYIDCYRMNGEQLWRINLGKNIRAGAHYTQFMVYDLDGDGKAEVVMRTADGTIDSKGKVIGDANADYREEGTFDPSRNQIMKQGRILKGKEYLTVFSGDTGEALHTIDYIPARGNVADWGDAKGNRSDRFLACVAYLDGVHPSVVMCRGYYTRTVLAAFDWNGKELKNRWVFDSNHPGCEQYAGQGNHNLRVGDVDGDGCDEIIYGSCAIDHNGKGLYSTRMGHGDAIHLTHFDPSRKGLQVWDCHENKRDGSTYRDAATGEVLLQLKSNTDVGRCMAADIDPTHPGVEMWSGDSQGIRNVKGEIIAPKMRNMPTNMAVWWDGDLLRELLDRSMIIKYDWENKKFVPLVKFTGTLFNNGTKSNPCLQGDIIGDWREEVLVRSEDNASLRLYVSTIPTEYRFHTFLEEPIYRISIATQNVGYNQPTQPGFYFGPDLIKMKGTFRGYQIK</sequence>
<dbReference type="InterPro" id="IPR028994">
    <property type="entry name" value="Integrin_alpha_N"/>
</dbReference>
<comment type="caution">
    <text evidence="3">The sequence shown here is derived from an EMBL/GenBank/DDBJ whole genome shotgun (WGS) entry which is preliminary data.</text>
</comment>
<dbReference type="AlphaFoldDB" id="A0AAN3A3G2"/>
<feature type="domain" description="Rhamnogalacturonan I lyase beta-sheet" evidence="1">
    <location>
        <begin position="45"/>
        <end position="125"/>
    </location>
</feature>
<reference evidence="3 4" key="1">
    <citation type="submission" date="2007-03" db="EMBL/GenBank/DDBJ databases">
        <authorList>
            <person name="Fulton L."/>
            <person name="Clifton S."/>
            <person name="Fulton B."/>
            <person name="Xu J."/>
            <person name="Minx P."/>
            <person name="Pepin K.H."/>
            <person name="Johnson M."/>
            <person name="Thiruvilangam P."/>
            <person name="Bhonagiri V."/>
            <person name="Nash W.E."/>
            <person name="Mardis E.R."/>
            <person name="Wilson R.K."/>
        </authorList>
    </citation>
    <scope>NUCLEOTIDE SEQUENCE [LARGE SCALE GENOMIC DNA]</scope>
    <source>
        <strain evidence="4">ATCC 8483 / DSM 1896 / JCM 5824 / BCRC 10623 / CCUG 4943 / NCTC 11153</strain>
    </source>
</reference>
<dbReference type="Gene3D" id="2.60.40.10">
    <property type="entry name" value="Immunoglobulins"/>
    <property type="match status" value="1"/>
</dbReference>
<dbReference type="EMBL" id="AAXF02000054">
    <property type="protein sequence ID" value="EDO09137.1"/>
    <property type="molecule type" value="Genomic_DNA"/>
</dbReference>
<dbReference type="CDD" id="cd10318">
    <property type="entry name" value="RGL11"/>
    <property type="match status" value="1"/>
</dbReference>
<dbReference type="InterPro" id="IPR049366">
    <property type="entry name" value="RGL11_C"/>
</dbReference>
<proteinExistence type="predicted"/>
<evidence type="ECO:0000313" key="3">
    <source>
        <dbReference type="EMBL" id="EDO09137.1"/>
    </source>
</evidence>
<evidence type="ECO:0000259" key="1">
    <source>
        <dbReference type="Pfam" id="PF18370"/>
    </source>
</evidence>
<evidence type="ECO:0000313" key="4">
    <source>
        <dbReference type="Proteomes" id="UP000005475"/>
    </source>
</evidence>
<accession>A0AAN3A3G2</accession>
<evidence type="ECO:0000259" key="2">
    <source>
        <dbReference type="Pfam" id="PF21348"/>
    </source>
</evidence>
<dbReference type="Proteomes" id="UP000005475">
    <property type="component" value="Unassembled WGS sequence"/>
</dbReference>
<dbReference type="Pfam" id="PF21348">
    <property type="entry name" value="RGL11_C"/>
    <property type="match status" value="1"/>
</dbReference>
<protein>
    <submittedName>
        <fullName evidence="3">FG-GAP repeat protein</fullName>
    </submittedName>
</protein>
<dbReference type="PANTHER" id="PTHR43118">
    <property type="entry name" value="RHAMNOGALACTURONAN LYASE (EUROFUNG)"/>
    <property type="match status" value="1"/>
</dbReference>
<dbReference type="InterPro" id="IPR041624">
    <property type="entry name" value="RGI_lyase"/>
</dbReference>
<organism evidence="3 4">
    <name type="scientific">Bacteroides ovatus (strain ATCC 8483 / DSM 1896 / JCM 5824 / BCRC 10623 / CCUG 4943 / NCTC 11153)</name>
    <dbReference type="NCBI Taxonomy" id="411476"/>
    <lineage>
        <taxon>Bacteria</taxon>
        <taxon>Pseudomonadati</taxon>
        <taxon>Bacteroidota</taxon>
        <taxon>Bacteroidia</taxon>
        <taxon>Bacteroidales</taxon>
        <taxon>Bacteroidaceae</taxon>
        <taxon>Bacteroides</taxon>
    </lineage>
</organism>
<dbReference type="PANTHER" id="PTHR43118:SF1">
    <property type="entry name" value="RHAMNOGALACTURONAN LYASE (EUROFUNG)"/>
    <property type="match status" value="1"/>
</dbReference>
<name>A0AAN3A3G2_BACO1</name>
<gene>
    <name evidence="3" type="ORF">BACOVA_04995</name>
</gene>
<dbReference type="SUPFAM" id="SSF69318">
    <property type="entry name" value="Integrin alpha N-terminal domain"/>
    <property type="match status" value="1"/>
</dbReference>
<dbReference type="InterPro" id="IPR013783">
    <property type="entry name" value="Ig-like_fold"/>
</dbReference>
<reference evidence="4" key="2">
    <citation type="submission" date="2007-04" db="EMBL/GenBank/DDBJ databases">
        <title>Draft genome sequence of Bacteroides ovatus (ATCC 8483).</title>
        <authorList>
            <person name="Sudarsanam P."/>
            <person name="Ley R."/>
            <person name="Guruge J."/>
            <person name="Turnbaugh P.J."/>
            <person name="Mahowald M."/>
            <person name="Liep D."/>
            <person name="Gordon J."/>
        </authorList>
    </citation>
    <scope>NUCLEOTIDE SEQUENCE [LARGE SCALE GENOMIC DNA]</scope>
    <source>
        <strain evidence="4">ATCC 8483 / DSM 1896 / JCM 5824 / BCRC 10623 / CCUG 4943 / NCTC 11153</strain>
    </source>
</reference>
<dbReference type="InterPro" id="IPR034641">
    <property type="entry name" value="RGL11"/>
</dbReference>
<dbReference type="Pfam" id="PF18370">
    <property type="entry name" value="RGI_lyase"/>
    <property type="match status" value="1"/>
</dbReference>